<gene>
    <name evidence="20" type="ORF">KC01_LOCUS22651</name>
</gene>
<keyword evidence="13" id="KW-0458">Lysosome</keyword>
<comment type="function">
    <text evidence="18">Hydrolyzes DNA under acidic conditions with a preference for double-stranded DNA. Plays a major role in the clearance of nucleic acids generated through apoptosis, hence preventing autoinflammation. Necessary for proper fetal development and for definitive erythropoiesis in fetal liver and bone marrow, where it degrades nuclear DNA expelled from erythroid precursor cells.</text>
</comment>
<sequence length="470" mass="53725">MAVTGKVKLFVCLGIMLFELGHCNVACRNDKGKEVDWYILYKLPQFTGDGLKYLYMDESTNGWRESEERINSASGSVAKTLKPLFDYYKKKTEGFGYILYNDQPPKTPAPSSFGHAKGVVMLDRISGVWLSHTTPRFPSYQSEDFWPVSGTTYAQTFLCVTYAYIEFRKIGTHLKYIHAYSFDSYIPPYFLEELKCVEQRSCYPKNEPWFKVMELTSRKGHRFKSFAKYSRFQDDLYAGLIVKFTKQDLFVKSWGKLRQPLPSVCSNTIPHHVYNINEVNPHRRGPFDVTVDHSKCLRREVWTKMKQALKRTSVGKVQVHTAALVAPVTAAPRAAASNKRHKRSLETRTTAEHIFQLLNAFIHENGLDWKKCVGVCTDGARAMTGRNSGVATRIREVAPEMRWTHCSIHREALAVKKMPDDLKSVLDSAVKTVNFIKSRPMNARLFHVLCDEMGSEHVQLLLHTEKAASV</sequence>
<dbReference type="PANTHER" id="PTHR10858">
    <property type="entry name" value="DEOXYRIBONUCLEASE II"/>
    <property type="match status" value="1"/>
</dbReference>
<comment type="subcellular location">
    <subcellularLocation>
        <location evidence="2">Lysosome</location>
    </subcellularLocation>
</comment>
<organism evidence="20 21">
    <name type="scientific">Knipowitschia caucasica</name>
    <name type="common">Caucasian dwarf goby</name>
    <name type="synonym">Pomatoschistus caucasicus</name>
    <dbReference type="NCBI Taxonomy" id="637954"/>
    <lineage>
        <taxon>Eukaryota</taxon>
        <taxon>Metazoa</taxon>
        <taxon>Chordata</taxon>
        <taxon>Craniata</taxon>
        <taxon>Vertebrata</taxon>
        <taxon>Euteleostomi</taxon>
        <taxon>Actinopterygii</taxon>
        <taxon>Neopterygii</taxon>
        <taxon>Teleostei</taxon>
        <taxon>Neoteleostei</taxon>
        <taxon>Acanthomorphata</taxon>
        <taxon>Gobiaria</taxon>
        <taxon>Gobiiformes</taxon>
        <taxon>Gobioidei</taxon>
        <taxon>Gobiidae</taxon>
        <taxon>Gobiinae</taxon>
        <taxon>Knipowitschia</taxon>
    </lineage>
</organism>
<dbReference type="InterPro" id="IPR004947">
    <property type="entry name" value="DNase_II"/>
</dbReference>
<evidence type="ECO:0000256" key="4">
    <source>
        <dbReference type="ARBA" id="ARBA00012036"/>
    </source>
</evidence>
<protein>
    <recommendedName>
        <fullName evidence="14">Deoxyribonuclease-2-alpha</fullName>
        <ecNumber evidence="4">3.1.22.1</ecNumber>
    </recommendedName>
    <alternativeName>
        <fullName evidence="15">Acid DNase</fullName>
    </alternativeName>
    <alternativeName>
        <fullName evidence="17">Deoxyribonuclease II alpha</fullName>
    </alternativeName>
    <alternativeName>
        <fullName evidence="16">Lysosomal DNase II</fullName>
    </alternativeName>
</protein>
<evidence type="ECO:0000256" key="3">
    <source>
        <dbReference type="ARBA" id="ARBA00007527"/>
    </source>
</evidence>
<keyword evidence="9" id="KW-0255">Endonuclease</keyword>
<reference evidence="20 21" key="1">
    <citation type="submission" date="2024-04" db="EMBL/GenBank/DDBJ databases">
        <authorList>
            <person name="Waldvogel A.-M."/>
            <person name="Schoenle A."/>
        </authorList>
    </citation>
    <scope>NUCLEOTIDE SEQUENCE [LARGE SCALE GENOMIC DNA]</scope>
</reference>
<proteinExistence type="inferred from homology"/>
<dbReference type="Proteomes" id="UP001497482">
    <property type="component" value="Chromosome 2"/>
</dbReference>
<feature type="signal peptide" evidence="19">
    <location>
        <begin position="1"/>
        <end position="23"/>
    </location>
</feature>
<keyword evidence="11" id="KW-1015">Disulfide bond</keyword>
<keyword evidence="8 19" id="KW-0732">Signal</keyword>
<dbReference type="EMBL" id="OZ035824">
    <property type="protein sequence ID" value="CAL1593568.1"/>
    <property type="molecule type" value="Genomic_DNA"/>
</dbReference>
<keyword evidence="5" id="KW-0217">Developmental protein</keyword>
<accession>A0AAV2KY40</accession>
<evidence type="ECO:0000256" key="13">
    <source>
        <dbReference type="ARBA" id="ARBA00023228"/>
    </source>
</evidence>
<dbReference type="Pfam" id="PF03265">
    <property type="entry name" value="DNase_II"/>
    <property type="match status" value="1"/>
</dbReference>
<evidence type="ECO:0000313" key="20">
    <source>
        <dbReference type="EMBL" id="CAL1593568.1"/>
    </source>
</evidence>
<dbReference type="GO" id="GO:0005764">
    <property type="term" value="C:lysosome"/>
    <property type="evidence" value="ECO:0007669"/>
    <property type="project" value="UniProtKB-SubCell"/>
</dbReference>
<evidence type="ECO:0000256" key="6">
    <source>
        <dbReference type="ARBA" id="ARBA00022703"/>
    </source>
</evidence>
<evidence type="ECO:0000256" key="8">
    <source>
        <dbReference type="ARBA" id="ARBA00022729"/>
    </source>
</evidence>
<keyword evidence="7" id="KW-0540">Nuclease</keyword>
<evidence type="ECO:0000256" key="2">
    <source>
        <dbReference type="ARBA" id="ARBA00004371"/>
    </source>
</evidence>
<evidence type="ECO:0000256" key="7">
    <source>
        <dbReference type="ARBA" id="ARBA00022722"/>
    </source>
</evidence>
<comment type="catalytic activity">
    <reaction evidence="1">
        <text>Endonucleolytic cleavage to nucleoside 3'-phosphates and 3'-phosphooligonucleotide end-products.</text>
        <dbReference type="EC" id="3.1.22.1"/>
    </reaction>
</comment>
<evidence type="ECO:0000256" key="9">
    <source>
        <dbReference type="ARBA" id="ARBA00022759"/>
    </source>
</evidence>
<keyword evidence="6" id="KW-0053">Apoptosis</keyword>
<feature type="chain" id="PRO_5043595486" description="Deoxyribonuclease-2-alpha" evidence="19">
    <location>
        <begin position="24"/>
        <end position="470"/>
    </location>
</feature>
<keyword evidence="21" id="KW-1185">Reference proteome</keyword>
<dbReference type="PANTHER" id="PTHR10858:SF9">
    <property type="entry name" value="DEOXYRIBONUCLEASE-2-ALPHA"/>
    <property type="match status" value="1"/>
</dbReference>
<evidence type="ECO:0000256" key="1">
    <source>
        <dbReference type="ARBA" id="ARBA00000447"/>
    </source>
</evidence>
<comment type="similarity">
    <text evidence="3">Belongs to the DNase II family.</text>
</comment>
<evidence type="ECO:0000256" key="17">
    <source>
        <dbReference type="ARBA" id="ARBA00043033"/>
    </source>
</evidence>
<keyword evidence="12" id="KW-0325">Glycoprotein</keyword>
<evidence type="ECO:0000256" key="14">
    <source>
        <dbReference type="ARBA" id="ARBA00039868"/>
    </source>
</evidence>
<evidence type="ECO:0000256" key="19">
    <source>
        <dbReference type="SAM" id="SignalP"/>
    </source>
</evidence>
<dbReference type="GO" id="GO:0006309">
    <property type="term" value="P:apoptotic DNA fragmentation"/>
    <property type="evidence" value="ECO:0007669"/>
    <property type="project" value="TreeGrafter"/>
</dbReference>
<evidence type="ECO:0000313" key="21">
    <source>
        <dbReference type="Proteomes" id="UP001497482"/>
    </source>
</evidence>
<name>A0AAV2KY40_KNICA</name>
<dbReference type="GO" id="GO:0004531">
    <property type="term" value="F:deoxyribonuclease II activity"/>
    <property type="evidence" value="ECO:0007669"/>
    <property type="project" value="UniProtKB-EC"/>
</dbReference>
<evidence type="ECO:0000256" key="12">
    <source>
        <dbReference type="ARBA" id="ARBA00023180"/>
    </source>
</evidence>
<evidence type="ECO:0000256" key="5">
    <source>
        <dbReference type="ARBA" id="ARBA00022473"/>
    </source>
</evidence>
<dbReference type="CDD" id="cd09120">
    <property type="entry name" value="PLDc_DNaseII_1"/>
    <property type="match status" value="1"/>
</dbReference>
<evidence type="ECO:0000256" key="10">
    <source>
        <dbReference type="ARBA" id="ARBA00022801"/>
    </source>
</evidence>
<dbReference type="AlphaFoldDB" id="A0AAV2KY40"/>
<evidence type="ECO:0000256" key="15">
    <source>
        <dbReference type="ARBA" id="ARBA00041393"/>
    </source>
</evidence>
<evidence type="ECO:0000256" key="16">
    <source>
        <dbReference type="ARBA" id="ARBA00041918"/>
    </source>
</evidence>
<dbReference type="EC" id="3.1.22.1" evidence="4"/>
<evidence type="ECO:0000256" key="18">
    <source>
        <dbReference type="ARBA" id="ARBA00045381"/>
    </source>
</evidence>
<keyword evidence="10" id="KW-0378">Hydrolase</keyword>
<evidence type="ECO:0000256" key="11">
    <source>
        <dbReference type="ARBA" id="ARBA00023157"/>
    </source>
</evidence>